<evidence type="ECO:0000256" key="1">
    <source>
        <dbReference type="ARBA" id="ARBA00022737"/>
    </source>
</evidence>
<dbReference type="InterPro" id="IPR036770">
    <property type="entry name" value="Ankyrin_rpt-contain_sf"/>
</dbReference>
<dbReference type="Gene3D" id="3.40.50.300">
    <property type="entry name" value="P-loop containing nucleotide triphosphate hydrolases"/>
    <property type="match status" value="1"/>
</dbReference>
<dbReference type="InterPro" id="IPR013320">
    <property type="entry name" value="ConA-like_dom_sf"/>
</dbReference>
<name>A0A6G1MFB0_ORBOL</name>
<dbReference type="InterPro" id="IPR043136">
    <property type="entry name" value="B30.2/SPRY_sf"/>
</dbReference>
<evidence type="ECO:0000313" key="5">
    <source>
        <dbReference type="EMBL" id="KAF3199182.1"/>
    </source>
</evidence>
<dbReference type="Gene3D" id="1.25.40.20">
    <property type="entry name" value="Ankyrin repeat-containing domain"/>
    <property type="match status" value="2"/>
</dbReference>
<feature type="compositionally biased region" description="Acidic residues" evidence="4">
    <location>
        <begin position="611"/>
        <end position="633"/>
    </location>
</feature>
<organism evidence="5 6">
    <name type="scientific">Orbilia oligospora</name>
    <name type="common">Nematode-trapping fungus</name>
    <name type="synonym">Arthrobotrys oligospora</name>
    <dbReference type="NCBI Taxonomy" id="2813651"/>
    <lineage>
        <taxon>Eukaryota</taxon>
        <taxon>Fungi</taxon>
        <taxon>Dikarya</taxon>
        <taxon>Ascomycota</taxon>
        <taxon>Pezizomycotina</taxon>
        <taxon>Orbiliomycetes</taxon>
        <taxon>Orbiliales</taxon>
        <taxon>Orbiliaceae</taxon>
        <taxon>Orbilia</taxon>
    </lineage>
</organism>
<dbReference type="SUPFAM" id="SSF52540">
    <property type="entry name" value="P-loop containing nucleoside triphosphate hydrolases"/>
    <property type="match status" value="1"/>
</dbReference>
<dbReference type="SUPFAM" id="SSF48403">
    <property type="entry name" value="Ankyrin repeat"/>
    <property type="match status" value="2"/>
</dbReference>
<feature type="region of interest" description="Disordered" evidence="4">
    <location>
        <begin position="563"/>
        <end position="640"/>
    </location>
</feature>
<dbReference type="SMART" id="SM00248">
    <property type="entry name" value="ANK"/>
    <property type="match status" value="9"/>
</dbReference>
<feature type="compositionally biased region" description="Acidic residues" evidence="4">
    <location>
        <begin position="988"/>
        <end position="1022"/>
    </location>
</feature>
<dbReference type="PROSITE" id="PS50297">
    <property type="entry name" value="ANK_REP_REGION"/>
    <property type="match status" value="1"/>
</dbReference>
<feature type="compositionally biased region" description="Acidic residues" evidence="4">
    <location>
        <begin position="809"/>
        <end position="825"/>
    </location>
</feature>
<feature type="compositionally biased region" description="Low complexity" evidence="4">
    <location>
        <begin position="586"/>
        <end position="599"/>
    </location>
</feature>
<proteinExistence type="predicted"/>
<evidence type="ECO:0000256" key="3">
    <source>
        <dbReference type="SAM" id="Coils"/>
    </source>
</evidence>
<dbReference type="Proteomes" id="UP000483672">
    <property type="component" value="Unassembled WGS sequence"/>
</dbReference>
<feature type="compositionally biased region" description="Acidic residues" evidence="4">
    <location>
        <begin position="566"/>
        <end position="575"/>
    </location>
</feature>
<comment type="caution">
    <text evidence="5">The sequence shown here is derived from an EMBL/GenBank/DDBJ whole genome shotgun (WGS) entry which is preliminary data.</text>
</comment>
<feature type="region of interest" description="Disordered" evidence="4">
    <location>
        <begin position="801"/>
        <end position="836"/>
    </location>
</feature>
<feature type="region of interest" description="Disordered" evidence="4">
    <location>
        <begin position="987"/>
        <end position="1117"/>
    </location>
</feature>
<feature type="compositionally biased region" description="Acidic residues" evidence="4">
    <location>
        <begin position="1094"/>
        <end position="1105"/>
    </location>
</feature>
<dbReference type="InterPro" id="IPR001870">
    <property type="entry name" value="B30.2/SPRY"/>
</dbReference>
<dbReference type="InterPro" id="IPR056884">
    <property type="entry name" value="NPHP3-like_N"/>
</dbReference>
<dbReference type="InterPro" id="IPR002110">
    <property type="entry name" value="Ankyrin_rpt"/>
</dbReference>
<dbReference type="PANTHER" id="PTHR24118">
    <property type="entry name" value="POTE ANKYRIN DOMAIN"/>
    <property type="match status" value="1"/>
</dbReference>
<dbReference type="CDD" id="cd12885">
    <property type="entry name" value="SPRY_RanBP_like"/>
    <property type="match status" value="1"/>
</dbReference>
<dbReference type="PROSITE" id="PS50088">
    <property type="entry name" value="ANK_REPEAT"/>
    <property type="match status" value="3"/>
</dbReference>
<dbReference type="Gene3D" id="2.60.120.920">
    <property type="match status" value="1"/>
</dbReference>
<evidence type="ECO:0000313" key="6">
    <source>
        <dbReference type="Proteomes" id="UP000483672"/>
    </source>
</evidence>
<dbReference type="InterPro" id="IPR027417">
    <property type="entry name" value="P-loop_NTPase"/>
</dbReference>
<keyword evidence="2" id="KW-0040">ANK repeat</keyword>
<feature type="region of interest" description="Disordered" evidence="4">
    <location>
        <begin position="364"/>
        <end position="383"/>
    </location>
</feature>
<keyword evidence="3" id="KW-0175">Coiled coil</keyword>
<sequence length="1903" mass="212044">MGVPADSPPPDSACWAKAKTIFLENILSTKKRPSQESIDRFLKEDFRLDKAISKCETLKIAAENQYNKGKGSRFVGKLLEVLVMVKEVADPFLEFAPESVSIAWSAVSFLIQVGASDLENCGLIAEACTSIATVILNCRLYENRYSQSNRFEAGDKDTELEIMNAIPNLLSLVLEFSWYIQTRLSEHKILRSFKETFNPKLKDKYEELQEEYKKLRQIAGDAFQERVMDMMDQLSKHGEDLRATLFPALEDIRSKLEEISEIKQILSESQIRDQFLRNRASLAPNSIHETQLNIVLTPLSHETENLCQWLFEDDYYLQWEANTGPKSGTSAPGAAAASENIIPSTFGSFQKLEKNEAPRPIIGIENLENEESEDSAQDDEKPPRICYIKGRPGFGKSVTVACALTRLAKPEKKSSVCYFFFRKGDESTQTSRVALLSLTTQIFSEKFATTKSEMEKFSTLVENAWHTADEKLTDGIVNEGINAAPGQLSMLSNNILKKLVEDLSKTHRRPIYVVLDAIDECVDYETEELVPWLLELARSPESNIKVLFSSRDSLGLESLLAGENWNTDDDNEDTASEGGDVSEKNSSTASQSSSATSQSDDGDSGGSFVDNDGEEDEDNEEGENGEEDTENEGEEGKSIAKKFGDSIILTVTETTNSSDMDSYLRSSLTKLVTRRMVNYRFGHGKTIDVTRMVEGIKKKANGMFTYSAMVIASLGQPSSLSLAERLKRLPDGMDELYRRRLESLTTEERKLVTLALKRIVFGLGDIGTVEIAEQFKQFYENEESDEDESSESHFDLISHAATSTAGDGGEGEGDAGDEEEEIEQEETGHLKVTAGEDDAVISVIDETEDEEDDDVPIWQKSHDDALNNPEVADTIYHLEQAGRDFFQFSSEKKTIDVIHKSVRDWVENEASKAAERDNNKVSLNSLFTWDDKTQSLRLSMPIPTNLMQANPFVDFQSERDTHLDIAIYNLKALNNKKFQEQYMPEPQEYADEGDDEDGEDTSDGEEDEDEEGGSGGEEEDGEAMEKEYNQGERLEASEKGRKADAKADNEASAIDSDAKPSIEDTDVTVVNLDTGSSTESKEESDDTYEPKTEDEAEDEAEDEDSVTGTDSTVEPKADDRKALGYVIKNTHRYEVVRWGEHLKKVEELFPPEERVGQKWEVLWEEIRKFLDPDTFNRWAPHWFQFALGESIKKSFSQDLLPLQLTAWWGLSMVMEHLLDVMGVDPSQADSGGDTPLHAAFLQANLVELLLKYNADVSCRTSDGRTCFQLVCSSSEFSYDDIDLESQVVKSAIKVLKMLMEAGSDVNDKTAMPKERPPFFSALAAGDLDLFNHFMKHGVDVQAADLNGFTPLHKVWATNSTATKEDRAKMAEELIKAGANVNAEDIDSTMPLSLAVLFQNRRGVELLIQHGADVMDEDTRGYQAIHDAAAPLGYEDDETALAILGMLFDKGARVKCIAKSGKTPILLALLDQHKAVFEHLIQRLIEQESSGTQILVNSQFEGENLLHSASRVASSQIGVESAKALAKYLSKEQIVEMLGLREPEKSKPPLLLAAFFERLDLVKYYLELGADISVEDVDNLNVLRFIFDDWLLKSLLMAPPKDILTRAEMMVGWIKSNPELIKSDGDEFLRGAVSRRAVPLVTALVDAGVSPLTDDATGWNCLDLAIGTGFTAEEYPSIQSAISEYRKSTYESKTFTSPTRMSSTKKSRYIEVSEDGLTITEPDLPDEFSDIDKEIVAATVFADSPISPKVDVFYYEVTLRISDPGSPYVAIGLVADPCPTDRMPGLAYSNTTSYAWHGDDGRLYTSRAPGSWYYFNNQTAFKTGDVVGCGYNKVLKEVFYTRNGEYIGVGWGLENITGERLWPAVGSKAMFSATTNFGATPFMWPGLEELIAKTEETRLENLKV</sequence>
<dbReference type="Pfam" id="PF00023">
    <property type="entry name" value="Ank"/>
    <property type="match status" value="2"/>
</dbReference>
<feature type="repeat" description="ANK" evidence="2">
    <location>
        <begin position="1544"/>
        <end position="1576"/>
    </location>
</feature>
<dbReference type="SMART" id="SM00449">
    <property type="entry name" value="SPRY"/>
    <property type="match status" value="1"/>
</dbReference>
<reference evidence="5 6" key="1">
    <citation type="submission" date="2019-06" db="EMBL/GenBank/DDBJ databases">
        <authorList>
            <person name="Palmer J.M."/>
        </authorList>
    </citation>
    <scope>NUCLEOTIDE SEQUENCE [LARGE SCALE GENOMIC DNA]</scope>
    <source>
        <strain evidence="5 6">TWF191</strain>
    </source>
</reference>
<keyword evidence="1" id="KW-0677">Repeat</keyword>
<dbReference type="InterPro" id="IPR044736">
    <property type="entry name" value="Gid1/RanBPM/SPLA_SPRY"/>
</dbReference>
<accession>A0A6G1MFB0</accession>
<dbReference type="EMBL" id="WIPF01000222">
    <property type="protein sequence ID" value="KAF3199182.1"/>
    <property type="molecule type" value="Genomic_DNA"/>
</dbReference>
<dbReference type="Pfam" id="PF24883">
    <property type="entry name" value="NPHP3_N"/>
    <property type="match status" value="1"/>
</dbReference>
<protein>
    <submittedName>
        <fullName evidence="5">Uncharacterized protein</fullName>
    </submittedName>
</protein>
<dbReference type="Pfam" id="PF00622">
    <property type="entry name" value="SPRY"/>
    <property type="match status" value="1"/>
</dbReference>
<feature type="repeat" description="ANK" evidence="2">
    <location>
        <begin position="1386"/>
        <end position="1418"/>
    </location>
</feature>
<feature type="repeat" description="ANK" evidence="2">
    <location>
        <begin position="1346"/>
        <end position="1385"/>
    </location>
</feature>
<evidence type="ECO:0000256" key="2">
    <source>
        <dbReference type="PROSITE-ProRule" id="PRU00023"/>
    </source>
</evidence>
<feature type="compositionally biased region" description="Acidic residues" evidence="4">
    <location>
        <begin position="367"/>
        <end position="377"/>
    </location>
</feature>
<gene>
    <name evidence="5" type="ORF">TWF191_004583</name>
</gene>
<dbReference type="InterPro" id="IPR003877">
    <property type="entry name" value="SPRY_dom"/>
</dbReference>
<feature type="compositionally biased region" description="Basic and acidic residues" evidence="4">
    <location>
        <begin position="1023"/>
        <end position="1049"/>
    </location>
</feature>
<dbReference type="SUPFAM" id="SSF49899">
    <property type="entry name" value="Concanavalin A-like lectins/glucanases"/>
    <property type="match status" value="1"/>
</dbReference>
<dbReference type="PROSITE" id="PS50188">
    <property type="entry name" value="B302_SPRY"/>
    <property type="match status" value="1"/>
</dbReference>
<dbReference type="PANTHER" id="PTHR24118:SF100">
    <property type="entry name" value="FYVE-TYPE DOMAIN-CONTAINING PROTEIN"/>
    <property type="match status" value="1"/>
</dbReference>
<evidence type="ECO:0000256" key="4">
    <source>
        <dbReference type="SAM" id="MobiDB-lite"/>
    </source>
</evidence>
<feature type="coiled-coil region" evidence="3">
    <location>
        <begin position="198"/>
        <end position="225"/>
    </location>
</feature>